<dbReference type="PROSITE" id="PS00617">
    <property type="entry name" value="RECF_1"/>
    <property type="match status" value="1"/>
</dbReference>
<dbReference type="GO" id="GO:0005737">
    <property type="term" value="C:cytoplasm"/>
    <property type="evidence" value="ECO:0007669"/>
    <property type="project" value="UniProtKB-SubCell"/>
</dbReference>
<dbReference type="HAMAP" id="MF_00365">
    <property type="entry name" value="RecF"/>
    <property type="match status" value="1"/>
</dbReference>
<dbReference type="GO" id="GO:0006302">
    <property type="term" value="P:double-strand break repair"/>
    <property type="evidence" value="ECO:0007669"/>
    <property type="project" value="TreeGrafter"/>
</dbReference>
<keyword evidence="6 9" id="KW-0547">Nucleotide-binding</keyword>
<evidence type="ECO:0000256" key="9">
    <source>
        <dbReference type="HAMAP-Rule" id="MF_00365"/>
    </source>
</evidence>
<dbReference type="InterPro" id="IPR001238">
    <property type="entry name" value="DNA-binding_RecF"/>
</dbReference>
<organism evidence="10 11">
    <name type="scientific">Capsulimonas corticalis</name>
    <dbReference type="NCBI Taxonomy" id="2219043"/>
    <lineage>
        <taxon>Bacteria</taxon>
        <taxon>Bacillati</taxon>
        <taxon>Armatimonadota</taxon>
        <taxon>Armatimonadia</taxon>
        <taxon>Capsulimonadales</taxon>
        <taxon>Capsulimonadaceae</taxon>
        <taxon>Capsulimonas</taxon>
    </lineage>
</organism>
<proteinExistence type="inferred from homology"/>
<evidence type="ECO:0000256" key="7">
    <source>
        <dbReference type="ARBA" id="ARBA00022840"/>
    </source>
</evidence>
<dbReference type="EMBL" id="AP025739">
    <property type="protein sequence ID" value="BDI29271.1"/>
    <property type="molecule type" value="Genomic_DNA"/>
</dbReference>
<keyword evidence="7 9" id="KW-0067">ATP-binding</keyword>
<evidence type="ECO:0000256" key="5">
    <source>
        <dbReference type="ARBA" id="ARBA00022705"/>
    </source>
</evidence>
<feature type="binding site" evidence="9">
    <location>
        <begin position="30"/>
        <end position="37"/>
    </location>
    <ligand>
        <name>ATP</name>
        <dbReference type="ChEBI" id="CHEBI:30616"/>
    </ligand>
</feature>
<dbReference type="KEGG" id="ccot:CCAX7_13220"/>
<dbReference type="InterPro" id="IPR042174">
    <property type="entry name" value="RecF_2"/>
</dbReference>
<comment type="subcellular location">
    <subcellularLocation>
        <location evidence="1 9">Cytoplasm</location>
    </subcellularLocation>
</comment>
<keyword evidence="4 9" id="KW-0963">Cytoplasm</keyword>
<dbReference type="InterPro" id="IPR027417">
    <property type="entry name" value="P-loop_NTPase"/>
</dbReference>
<dbReference type="Gene3D" id="1.20.1050.90">
    <property type="entry name" value="RecF/RecN/SMC, N-terminal domain"/>
    <property type="match status" value="1"/>
</dbReference>
<protein>
    <recommendedName>
        <fullName evidence="3 9">DNA replication and repair protein RecF</fullName>
    </recommendedName>
</protein>
<dbReference type="PANTHER" id="PTHR32182">
    <property type="entry name" value="DNA REPLICATION AND REPAIR PROTEIN RECF"/>
    <property type="match status" value="1"/>
</dbReference>
<dbReference type="RefSeq" id="WP_119324453.1">
    <property type="nucleotide sequence ID" value="NZ_AP025739.1"/>
</dbReference>
<name>A0A402D4N3_9BACT</name>
<keyword evidence="8 9" id="KW-0238">DNA-binding</keyword>
<evidence type="ECO:0000256" key="3">
    <source>
        <dbReference type="ARBA" id="ARBA00020170"/>
    </source>
</evidence>
<dbReference type="Proteomes" id="UP000287394">
    <property type="component" value="Chromosome"/>
</dbReference>
<keyword evidence="9" id="KW-0227">DNA damage</keyword>
<dbReference type="GO" id="GO:0006260">
    <property type="term" value="P:DNA replication"/>
    <property type="evidence" value="ECO:0007669"/>
    <property type="project" value="UniProtKB-UniRule"/>
</dbReference>
<sequence>MQIETLELESFRNYERLRIEPGPGLNVFSGRNAQGKSNLLESIYVLATSKSTRAGKDIELIRFEDPVGRITAHVTREKNSDVALEMIFSQTDKKVARVNGVRHTKLAEVIGQLNAVLFDSGDLEIVRGEPAIRRQFLDLEIAQTSPRYVHALGAYRKTLEQRNRLLRDLRDARGSLDGLREVLPSWSAQLAHHGARLIDRRRLFLERLGLLAAEVHETLSDGRDSLQVVYVPSFPLDGAVDEAGVREAFAEALAAVAHDEMNRGTTLRGPQRDDLTFLVNGSDARLYGSQGQQRTVALSLKLAERQLIEELVGEPPILLLDDVLSDLDDVRRHHLFDLTERAGSQTFLSCTNLRPFSKGVLEQARVYAVSGGKLELQ</sequence>
<reference evidence="10 11" key="1">
    <citation type="journal article" date="2019" name="Int. J. Syst. Evol. Microbiol.">
        <title>Capsulimonas corticalis gen. nov., sp. nov., an aerobic capsulated bacterium, of a novel bacterial order, Capsulimonadales ord. nov., of the class Armatimonadia of the phylum Armatimonadetes.</title>
        <authorList>
            <person name="Li J."/>
            <person name="Kudo C."/>
            <person name="Tonouchi A."/>
        </authorList>
    </citation>
    <scope>NUCLEOTIDE SEQUENCE [LARGE SCALE GENOMIC DNA]</scope>
    <source>
        <strain evidence="10 11">AX-7</strain>
    </source>
</reference>
<dbReference type="AlphaFoldDB" id="A0A402D4N3"/>
<comment type="similarity">
    <text evidence="2 9">Belongs to the RecF family.</text>
</comment>
<dbReference type="GO" id="GO:0005524">
    <property type="term" value="F:ATP binding"/>
    <property type="evidence" value="ECO:0007669"/>
    <property type="project" value="UniProtKB-UniRule"/>
</dbReference>
<dbReference type="Pfam" id="PF02463">
    <property type="entry name" value="SMC_N"/>
    <property type="match status" value="1"/>
</dbReference>
<keyword evidence="5 9" id="KW-0235">DNA replication</keyword>
<dbReference type="InterPro" id="IPR018078">
    <property type="entry name" value="DNA-binding_RecF_CS"/>
</dbReference>
<evidence type="ECO:0000256" key="4">
    <source>
        <dbReference type="ARBA" id="ARBA00022490"/>
    </source>
</evidence>
<dbReference type="InterPro" id="IPR003395">
    <property type="entry name" value="RecF/RecN/SMC_N"/>
</dbReference>
<dbReference type="FunCoup" id="A0A402D4N3">
    <property type="interactions" value="242"/>
</dbReference>
<keyword evidence="9" id="KW-0742">SOS response</keyword>
<dbReference type="PANTHER" id="PTHR32182:SF0">
    <property type="entry name" value="DNA REPLICATION AND REPAIR PROTEIN RECF"/>
    <property type="match status" value="1"/>
</dbReference>
<gene>
    <name evidence="9 10" type="primary">recF</name>
    <name evidence="10" type="ORF">CCAX7_13220</name>
</gene>
<dbReference type="GO" id="GO:0003697">
    <property type="term" value="F:single-stranded DNA binding"/>
    <property type="evidence" value="ECO:0007669"/>
    <property type="project" value="UniProtKB-UniRule"/>
</dbReference>
<evidence type="ECO:0000256" key="2">
    <source>
        <dbReference type="ARBA" id="ARBA00008016"/>
    </source>
</evidence>
<evidence type="ECO:0000256" key="8">
    <source>
        <dbReference type="ARBA" id="ARBA00023125"/>
    </source>
</evidence>
<keyword evidence="9" id="KW-0234">DNA repair</keyword>
<dbReference type="SUPFAM" id="SSF52540">
    <property type="entry name" value="P-loop containing nucleoside triphosphate hydrolases"/>
    <property type="match status" value="1"/>
</dbReference>
<dbReference type="GO" id="GO:0000731">
    <property type="term" value="P:DNA synthesis involved in DNA repair"/>
    <property type="evidence" value="ECO:0007669"/>
    <property type="project" value="TreeGrafter"/>
</dbReference>
<evidence type="ECO:0000313" key="10">
    <source>
        <dbReference type="EMBL" id="BDI29271.1"/>
    </source>
</evidence>
<keyword evidence="11" id="KW-1185">Reference proteome</keyword>
<dbReference type="NCBIfam" id="TIGR00611">
    <property type="entry name" value="recf"/>
    <property type="match status" value="1"/>
</dbReference>
<evidence type="ECO:0000256" key="6">
    <source>
        <dbReference type="ARBA" id="ARBA00022741"/>
    </source>
</evidence>
<dbReference type="OrthoDB" id="9803889at2"/>
<comment type="function">
    <text evidence="9">The RecF protein is involved in DNA metabolism; it is required for DNA replication and normal SOS inducibility. RecF binds preferentially to single-stranded, linear DNA. It also seems to bind ATP.</text>
</comment>
<dbReference type="GO" id="GO:0009432">
    <property type="term" value="P:SOS response"/>
    <property type="evidence" value="ECO:0007669"/>
    <property type="project" value="UniProtKB-UniRule"/>
</dbReference>
<dbReference type="Gene3D" id="3.40.50.300">
    <property type="entry name" value="P-loop containing nucleotide triphosphate hydrolases"/>
    <property type="match status" value="1"/>
</dbReference>
<evidence type="ECO:0000256" key="1">
    <source>
        <dbReference type="ARBA" id="ARBA00004496"/>
    </source>
</evidence>
<accession>A0A402D4N3</accession>
<evidence type="ECO:0000313" key="11">
    <source>
        <dbReference type="Proteomes" id="UP000287394"/>
    </source>
</evidence>